<protein>
    <submittedName>
        <fullName evidence="2">Helix-turn-helix domain-containing protein</fullName>
    </submittedName>
</protein>
<name>A0A9D1R100_9BACT</name>
<comment type="caution">
    <text evidence="2">The sequence shown here is derived from an EMBL/GenBank/DDBJ whole genome shotgun (WGS) entry which is preliminary data.</text>
</comment>
<dbReference type="InterPro" id="IPR036390">
    <property type="entry name" value="WH_DNA-bd_sf"/>
</dbReference>
<evidence type="ECO:0000259" key="1">
    <source>
        <dbReference type="PROSITE" id="PS50987"/>
    </source>
</evidence>
<accession>A0A9D1R100</accession>
<dbReference type="CDD" id="cd00090">
    <property type="entry name" value="HTH_ARSR"/>
    <property type="match status" value="1"/>
</dbReference>
<dbReference type="Gene3D" id="1.10.10.10">
    <property type="entry name" value="Winged helix-like DNA-binding domain superfamily/Winged helix DNA-binding domain"/>
    <property type="match status" value="1"/>
</dbReference>
<dbReference type="PANTHER" id="PTHR38600">
    <property type="entry name" value="TRANSCRIPTIONAL REGULATORY PROTEIN"/>
    <property type="match status" value="1"/>
</dbReference>
<proteinExistence type="predicted"/>
<dbReference type="EMBL" id="DXGI01000182">
    <property type="protein sequence ID" value="HIW78503.1"/>
    <property type="molecule type" value="Genomic_DNA"/>
</dbReference>
<feature type="domain" description="HTH arsR-type" evidence="1">
    <location>
        <begin position="9"/>
        <end position="103"/>
    </location>
</feature>
<gene>
    <name evidence="2" type="ORF">H9874_05075</name>
</gene>
<dbReference type="GO" id="GO:0003700">
    <property type="term" value="F:DNA-binding transcription factor activity"/>
    <property type="evidence" value="ECO:0007669"/>
    <property type="project" value="InterPro"/>
</dbReference>
<dbReference type="PRINTS" id="PR00778">
    <property type="entry name" value="HTHARSR"/>
</dbReference>
<sequence length="128" mass="13767">MNTQYLNGLPAEWAATAEVFAALGDGTRQTILLLFEPGEAIALKTLVDSLPLSRSATVHHLKALEQAGLLVPLKHGRSLSYTLNAARLVEALDRVKDYAAAYLTATDVKADGQDAGPARIRRAEDAQR</sequence>
<dbReference type="Proteomes" id="UP000824264">
    <property type="component" value="Unassembled WGS sequence"/>
</dbReference>
<reference evidence="2" key="2">
    <citation type="submission" date="2021-04" db="EMBL/GenBank/DDBJ databases">
        <authorList>
            <person name="Gilroy R."/>
        </authorList>
    </citation>
    <scope>NUCLEOTIDE SEQUENCE</scope>
    <source>
        <strain evidence="2">ChiSxjej5B17-1746</strain>
    </source>
</reference>
<dbReference type="Pfam" id="PF12840">
    <property type="entry name" value="HTH_20"/>
    <property type="match status" value="1"/>
</dbReference>
<dbReference type="SUPFAM" id="SSF46785">
    <property type="entry name" value="Winged helix' DNA-binding domain"/>
    <property type="match status" value="1"/>
</dbReference>
<evidence type="ECO:0000313" key="2">
    <source>
        <dbReference type="EMBL" id="HIW78503.1"/>
    </source>
</evidence>
<dbReference type="SMART" id="SM00418">
    <property type="entry name" value="HTH_ARSR"/>
    <property type="match status" value="1"/>
</dbReference>
<dbReference type="PANTHER" id="PTHR38600:SF2">
    <property type="entry name" value="SLL0088 PROTEIN"/>
    <property type="match status" value="1"/>
</dbReference>
<reference evidence="2" key="1">
    <citation type="journal article" date="2021" name="PeerJ">
        <title>Extensive microbial diversity within the chicken gut microbiome revealed by metagenomics and culture.</title>
        <authorList>
            <person name="Gilroy R."/>
            <person name="Ravi A."/>
            <person name="Getino M."/>
            <person name="Pursley I."/>
            <person name="Horton D.L."/>
            <person name="Alikhan N.F."/>
            <person name="Baker D."/>
            <person name="Gharbi K."/>
            <person name="Hall N."/>
            <person name="Watson M."/>
            <person name="Adriaenssens E.M."/>
            <person name="Foster-Nyarko E."/>
            <person name="Jarju S."/>
            <person name="Secka A."/>
            <person name="Antonio M."/>
            <person name="Oren A."/>
            <person name="Chaudhuri R.R."/>
            <person name="La Ragione R."/>
            <person name="Hildebrand F."/>
            <person name="Pallen M.J."/>
        </authorList>
    </citation>
    <scope>NUCLEOTIDE SEQUENCE</scope>
    <source>
        <strain evidence="2">ChiSxjej5B17-1746</strain>
    </source>
</reference>
<organism evidence="2 3">
    <name type="scientific">Candidatus Bilophila faecipullorum</name>
    <dbReference type="NCBI Taxonomy" id="2838482"/>
    <lineage>
        <taxon>Bacteria</taxon>
        <taxon>Pseudomonadati</taxon>
        <taxon>Thermodesulfobacteriota</taxon>
        <taxon>Desulfovibrionia</taxon>
        <taxon>Desulfovibrionales</taxon>
        <taxon>Desulfovibrionaceae</taxon>
        <taxon>Bilophila</taxon>
    </lineage>
</organism>
<dbReference type="InterPro" id="IPR011991">
    <property type="entry name" value="ArsR-like_HTH"/>
</dbReference>
<dbReference type="PROSITE" id="PS50987">
    <property type="entry name" value="HTH_ARSR_2"/>
    <property type="match status" value="1"/>
</dbReference>
<evidence type="ECO:0000313" key="3">
    <source>
        <dbReference type="Proteomes" id="UP000824264"/>
    </source>
</evidence>
<dbReference type="AlphaFoldDB" id="A0A9D1R100"/>
<dbReference type="InterPro" id="IPR036388">
    <property type="entry name" value="WH-like_DNA-bd_sf"/>
</dbReference>
<dbReference type="InterPro" id="IPR001845">
    <property type="entry name" value="HTH_ArsR_DNA-bd_dom"/>
</dbReference>